<feature type="transmembrane region" description="Helical" evidence="10">
    <location>
        <begin position="225"/>
        <end position="247"/>
    </location>
</feature>
<organism evidence="11 12">
    <name type="scientific">Orchesella cincta</name>
    <name type="common">Springtail</name>
    <name type="synonym">Podura cincta</name>
    <dbReference type="NCBI Taxonomy" id="48709"/>
    <lineage>
        <taxon>Eukaryota</taxon>
        <taxon>Metazoa</taxon>
        <taxon>Ecdysozoa</taxon>
        <taxon>Arthropoda</taxon>
        <taxon>Hexapoda</taxon>
        <taxon>Collembola</taxon>
        <taxon>Entomobryomorpha</taxon>
        <taxon>Entomobryoidea</taxon>
        <taxon>Orchesellidae</taxon>
        <taxon>Orchesellinae</taxon>
        <taxon>Orchesella</taxon>
    </lineage>
</organism>
<evidence type="ECO:0000313" key="11">
    <source>
        <dbReference type="EMBL" id="ODN01501.1"/>
    </source>
</evidence>
<evidence type="ECO:0000256" key="5">
    <source>
        <dbReference type="ARBA" id="ARBA00022832"/>
    </source>
</evidence>
<feature type="transmembrane region" description="Helical" evidence="10">
    <location>
        <begin position="91"/>
        <end position="110"/>
    </location>
</feature>
<keyword evidence="7 10" id="KW-0443">Lipid metabolism</keyword>
<dbReference type="Pfam" id="PF01151">
    <property type="entry name" value="ELO"/>
    <property type="match status" value="1"/>
</dbReference>
<name>A0A1D2N8D9_ORCCI</name>
<dbReference type="GO" id="GO:0042761">
    <property type="term" value="P:very long-chain fatty acid biosynthetic process"/>
    <property type="evidence" value="ECO:0007669"/>
    <property type="project" value="TreeGrafter"/>
</dbReference>
<dbReference type="GO" id="GO:0009922">
    <property type="term" value="F:fatty acid elongase activity"/>
    <property type="evidence" value="ECO:0007669"/>
    <property type="project" value="UniProtKB-EC"/>
</dbReference>
<dbReference type="GO" id="GO:0030148">
    <property type="term" value="P:sphingolipid biosynthetic process"/>
    <property type="evidence" value="ECO:0007669"/>
    <property type="project" value="TreeGrafter"/>
</dbReference>
<feature type="transmembrane region" description="Helical" evidence="10">
    <location>
        <begin position="141"/>
        <end position="162"/>
    </location>
</feature>
<comment type="similarity">
    <text evidence="10">Belongs to the ELO family.</text>
</comment>
<keyword evidence="4 10" id="KW-0812">Transmembrane</keyword>
<evidence type="ECO:0000256" key="2">
    <source>
        <dbReference type="ARBA" id="ARBA00022516"/>
    </source>
</evidence>
<dbReference type="PANTHER" id="PTHR11157">
    <property type="entry name" value="FATTY ACID ACYL TRANSFERASE-RELATED"/>
    <property type="match status" value="1"/>
</dbReference>
<evidence type="ECO:0000256" key="10">
    <source>
        <dbReference type="RuleBase" id="RU361115"/>
    </source>
</evidence>
<accession>A0A1D2N8D9</accession>
<comment type="caution">
    <text evidence="11">The sequence shown here is derived from an EMBL/GenBank/DDBJ whole genome shotgun (WGS) entry which is preliminary data.</text>
</comment>
<reference evidence="11 12" key="1">
    <citation type="journal article" date="2016" name="Genome Biol. Evol.">
        <title>Gene Family Evolution Reflects Adaptation to Soil Environmental Stressors in the Genome of the Collembolan Orchesella cincta.</title>
        <authorList>
            <person name="Faddeeva-Vakhrusheva A."/>
            <person name="Derks M.F."/>
            <person name="Anvar S.Y."/>
            <person name="Agamennone V."/>
            <person name="Suring W."/>
            <person name="Smit S."/>
            <person name="van Straalen N.M."/>
            <person name="Roelofs D."/>
        </authorList>
    </citation>
    <scope>NUCLEOTIDE SEQUENCE [LARGE SCALE GENOMIC DNA]</scope>
    <source>
        <tissue evidence="11">Mixed pool</tissue>
    </source>
</reference>
<dbReference type="AlphaFoldDB" id="A0A1D2N8D9"/>
<dbReference type="STRING" id="48709.A0A1D2N8D9"/>
<dbReference type="InterPro" id="IPR002076">
    <property type="entry name" value="ELO_fam"/>
</dbReference>
<feature type="transmembrane region" description="Helical" evidence="10">
    <location>
        <begin position="169"/>
        <end position="189"/>
    </location>
</feature>
<dbReference type="GO" id="GO:0034625">
    <property type="term" value="P:fatty acid elongation, monounsaturated fatty acid"/>
    <property type="evidence" value="ECO:0007669"/>
    <property type="project" value="TreeGrafter"/>
</dbReference>
<dbReference type="OMA" id="PCELDLF"/>
<sequence>MHQVHKSSSPSLSSLDSTAHHHFEFGNVFAPGHANMNQAFAWEHFDFPFWRRWMSQNFHLPILFAFIYVALVFTGRRWMTNRHPYKLKTPLVLWNITFAVFSFVAFWRTFPDLWLVVWQKEQDGFYKSVCSSEGLTLQFAFWSWIGVFSKLMEMGDTVFIVLKKQRLILLHWYHHAATMLYTWFTFPAQEPCHRWLMTMNFFIHILMYSYYILRAGGIKLPRIVAMLLTTLQQLQMVVGIYINWYTWKELGSQRGCERYHFNLVVATVMYISYFILFANFFYNSYFKSVQKKKD</sequence>
<dbReference type="PANTHER" id="PTHR11157:SF17">
    <property type="entry name" value="ELONGATION OF VERY LONG CHAIN FATTY ACIDS PROTEIN 6"/>
    <property type="match status" value="1"/>
</dbReference>
<evidence type="ECO:0000256" key="8">
    <source>
        <dbReference type="ARBA" id="ARBA00023136"/>
    </source>
</evidence>
<keyword evidence="5 10" id="KW-0276">Fatty acid metabolism</keyword>
<gene>
    <name evidence="11" type="ORF">Ocin01_05195</name>
</gene>
<proteinExistence type="inferred from homology"/>
<feature type="transmembrane region" description="Helical" evidence="10">
    <location>
        <begin position="259"/>
        <end position="282"/>
    </location>
</feature>
<evidence type="ECO:0000256" key="4">
    <source>
        <dbReference type="ARBA" id="ARBA00022692"/>
    </source>
</evidence>
<feature type="transmembrane region" description="Helical" evidence="10">
    <location>
        <begin position="58"/>
        <end position="79"/>
    </location>
</feature>
<dbReference type="EMBL" id="LJIJ01000149">
    <property type="protein sequence ID" value="ODN01501.1"/>
    <property type="molecule type" value="Genomic_DNA"/>
</dbReference>
<evidence type="ECO:0000256" key="9">
    <source>
        <dbReference type="ARBA" id="ARBA00023160"/>
    </source>
</evidence>
<feature type="transmembrane region" description="Helical" evidence="10">
    <location>
        <begin position="195"/>
        <end position="213"/>
    </location>
</feature>
<keyword evidence="8 10" id="KW-0472">Membrane</keyword>
<comment type="catalytic activity">
    <reaction evidence="10">
        <text>a very-long-chain acyl-CoA + malonyl-CoA + H(+) = a very-long-chain 3-oxoacyl-CoA + CO2 + CoA</text>
        <dbReference type="Rhea" id="RHEA:32727"/>
        <dbReference type="ChEBI" id="CHEBI:15378"/>
        <dbReference type="ChEBI" id="CHEBI:16526"/>
        <dbReference type="ChEBI" id="CHEBI:57287"/>
        <dbReference type="ChEBI" id="CHEBI:57384"/>
        <dbReference type="ChEBI" id="CHEBI:90725"/>
        <dbReference type="ChEBI" id="CHEBI:90736"/>
        <dbReference type="EC" id="2.3.1.199"/>
    </reaction>
</comment>
<evidence type="ECO:0000256" key="7">
    <source>
        <dbReference type="ARBA" id="ARBA00023098"/>
    </source>
</evidence>
<dbReference type="GO" id="GO:0034626">
    <property type="term" value="P:fatty acid elongation, polyunsaturated fatty acid"/>
    <property type="evidence" value="ECO:0007669"/>
    <property type="project" value="TreeGrafter"/>
</dbReference>
<keyword evidence="9 10" id="KW-0275">Fatty acid biosynthesis</keyword>
<evidence type="ECO:0000313" key="12">
    <source>
        <dbReference type="Proteomes" id="UP000094527"/>
    </source>
</evidence>
<keyword evidence="3 10" id="KW-0808">Transferase</keyword>
<dbReference type="GO" id="GO:0019367">
    <property type="term" value="P:fatty acid elongation, saturated fatty acid"/>
    <property type="evidence" value="ECO:0007669"/>
    <property type="project" value="TreeGrafter"/>
</dbReference>
<evidence type="ECO:0000256" key="1">
    <source>
        <dbReference type="ARBA" id="ARBA00004141"/>
    </source>
</evidence>
<evidence type="ECO:0000256" key="6">
    <source>
        <dbReference type="ARBA" id="ARBA00022989"/>
    </source>
</evidence>
<dbReference type="Proteomes" id="UP000094527">
    <property type="component" value="Unassembled WGS sequence"/>
</dbReference>
<comment type="subcellular location">
    <subcellularLocation>
        <location evidence="1">Membrane</location>
        <topology evidence="1">Multi-pass membrane protein</topology>
    </subcellularLocation>
</comment>
<dbReference type="OrthoDB" id="10259681at2759"/>
<keyword evidence="6 10" id="KW-1133">Transmembrane helix</keyword>
<evidence type="ECO:0000256" key="3">
    <source>
        <dbReference type="ARBA" id="ARBA00022679"/>
    </source>
</evidence>
<keyword evidence="12" id="KW-1185">Reference proteome</keyword>
<keyword evidence="2 10" id="KW-0444">Lipid biosynthesis</keyword>
<dbReference type="EC" id="2.3.1.199" evidence="10"/>
<protein>
    <recommendedName>
        <fullName evidence="10">Elongation of very long chain fatty acids protein</fullName>
        <ecNumber evidence="10">2.3.1.199</ecNumber>
    </recommendedName>
    <alternativeName>
        <fullName evidence="10">Very-long-chain 3-oxoacyl-CoA synthase</fullName>
    </alternativeName>
</protein>
<dbReference type="GO" id="GO:0005789">
    <property type="term" value="C:endoplasmic reticulum membrane"/>
    <property type="evidence" value="ECO:0007669"/>
    <property type="project" value="TreeGrafter"/>
</dbReference>